<evidence type="ECO:0000256" key="7">
    <source>
        <dbReference type="ARBA" id="ARBA00023239"/>
    </source>
</evidence>
<evidence type="ECO:0000313" key="12">
    <source>
        <dbReference type="Proteomes" id="UP001185092"/>
    </source>
</evidence>
<dbReference type="Pfam" id="PF24621">
    <property type="entry name" value="DHQS_C"/>
    <property type="match status" value="1"/>
</dbReference>
<keyword evidence="12" id="KW-1185">Reference proteome</keyword>
<dbReference type="Gene3D" id="1.20.1090.10">
    <property type="entry name" value="Dehydroquinate synthase-like - alpha domain"/>
    <property type="match status" value="1"/>
</dbReference>
<comment type="cofactor">
    <cofactor evidence="1">
        <name>NAD(+)</name>
        <dbReference type="ChEBI" id="CHEBI:57540"/>
    </cofactor>
</comment>
<proteinExistence type="predicted"/>
<dbReference type="PANTHER" id="PTHR43622">
    <property type="entry name" value="3-DEHYDROQUINATE SYNTHASE"/>
    <property type="match status" value="1"/>
</dbReference>
<dbReference type="GO" id="GO:0009073">
    <property type="term" value="P:aromatic amino acid family biosynthetic process"/>
    <property type="evidence" value="ECO:0007669"/>
    <property type="project" value="UniProtKB-KW"/>
</dbReference>
<dbReference type="EMBL" id="JAVDQD010000005">
    <property type="protein sequence ID" value="MDR6240594.1"/>
    <property type="molecule type" value="Genomic_DNA"/>
</dbReference>
<keyword evidence="4" id="KW-0479">Metal-binding</keyword>
<dbReference type="Gene3D" id="3.40.50.1970">
    <property type="match status" value="1"/>
</dbReference>
<accession>A0AAE4BRW2</accession>
<evidence type="ECO:0000256" key="8">
    <source>
        <dbReference type="ARBA" id="ARBA00023285"/>
    </source>
</evidence>
<name>A0AAE4BRW2_9BACT</name>
<dbReference type="CDD" id="cd08198">
    <property type="entry name" value="DHQS-like"/>
    <property type="match status" value="1"/>
</dbReference>
<dbReference type="SUPFAM" id="SSF56796">
    <property type="entry name" value="Dehydroquinate synthase-like"/>
    <property type="match status" value="1"/>
</dbReference>
<sequence length="392" mass="44633">MNRSIHQEFNVSFEYKILFTKDIFSLENSLFANTLQIDDSNVNVLIVIDQGVYNAHQKIKSKIKEYLKFNFPDNNLCYSFYIVEGGEAAKNEMKYIDAILERINSENIDRHSYIIAIGGGAVLDMAGFAASIGHRGIRLIRVPTTVLSQNDSGVGVKTSINYFNKKNFVGTFQTPYAVINDSNFLSTLTDKDWRSGISEAIKVALIKDTVFFDWIEENAQNLKNRDSQAMEYLIYRCAQLHAEHISSYGDPFEQDSSRPLDFGHWSAHKLESMSNYQITHGEAVAYGIILDSCYSFIVNLISEKDFHRILDCFLKIGFESGIDNFIEKGFNELSFNKQIIKGLEEFREHLGGKLTIMLLEEIGKGIEVNEIDIDTLNKVAAYFSKIHQEQLP</sequence>
<keyword evidence="8" id="KW-0170">Cobalt</keyword>
<dbReference type="InterPro" id="IPR030963">
    <property type="entry name" value="DHQ_synth_fam"/>
</dbReference>
<dbReference type="InterPro" id="IPR030960">
    <property type="entry name" value="DHQS/DOIS_N"/>
</dbReference>
<evidence type="ECO:0000256" key="5">
    <source>
        <dbReference type="ARBA" id="ARBA00023027"/>
    </source>
</evidence>
<reference evidence="11" key="1">
    <citation type="submission" date="2023-07" db="EMBL/GenBank/DDBJ databases">
        <title>Genomic Encyclopedia of Type Strains, Phase IV (KMG-IV): sequencing the most valuable type-strain genomes for metagenomic binning, comparative biology and taxonomic classification.</title>
        <authorList>
            <person name="Goeker M."/>
        </authorList>
    </citation>
    <scope>NUCLEOTIDE SEQUENCE</scope>
    <source>
        <strain evidence="11">DSM 26174</strain>
    </source>
</reference>
<dbReference type="Proteomes" id="UP001185092">
    <property type="component" value="Unassembled WGS sequence"/>
</dbReference>
<evidence type="ECO:0000256" key="6">
    <source>
        <dbReference type="ARBA" id="ARBA00023141"/>
    </source>
</evidence>
<comment type="cofactor">
    <cofactor evidence="2">
        <name>Co(2+)</name>
        <dbReference type="ChEBI" id="CHEBI:48828"/>
    </cofactor>
</comment>
<dbReference type="InterPro" id="IPR056179">
    <property type="entry name" value="DHQS_C"/>
</dbReference>
<keyword evidence="6" id="KW-0057">Aromatic amino acid biosynthesis</keyword>
<dbReference type="GO" id="GO:0003856">
    <property type="term" value="F:3-dehydroquinate synthase activity"/>
    <property type="evidence" value="ECO:0007669"/>
    <property type="project" value="UniProtKB-EC"/>
</dbReference>
<comment type="caution">
    <text evidence="11">The sequence shown here is derived from an EMBL/GenBank/DDBJ whole genome shotgun (WGS) entry which is preliminary data.</text>
</comment>
<dbReference type="GO" id="GO:0008652">
    <property type="term" value="P:amino acid biosynthetic process"/>
    <property type="evidence" value="ECO:0007669"/>
    <property type="project" value="UniProtKB-KW"/>
</dbReference>
<dbReference type="Pfam" id="PF01761">
    <property type="entry name" value="DHQ_synthase"/>
    <property type="match status" value="1"/>
</dbReference>
<dbReference type="EC" id="4.2.3.4" evidence="11"/>
<feature type="domain" description="3-dehydroquinate synthase N-terminal" evidence="9">
    <location>
        <begin position="82"/>
        <end position="194"/>
    </location>
</feature>
<organism evidence="11 12">
    <name type="scientific">Aureibacter tunicatorum</name>
    <dbReference type="NCBI Taxonomy" id="866807"/>
    <lineage>
        <taxon>Bacteria</taxon>
        <taxon>Pseudomonadati</taxon>
        <taxon>Bacteroidota</taxon>
        <taxon>Cytophagia</taxon>
        <taxon>Cytophagales</taxon>
        <taxon>Persicobacteraceae</taxon>
        <taxon>Aureibacter</taxon>
    </lineage>
</organism>
<evidence type="ECO:0000313" key="11">
    <source>
        <dbReference type="EMBL" id="MDR6240594.1"/>
    </source>
</evidence>
<protein>
    <submittedName>
        <fullName evidence="11">3-dehydroquinate synthase</fullName>
        <ecNumber evidence="11">4.2.3.4</ecNumber>
    </submittedName>
</protein>
<feature type="domain" description="3-dehydroquinate synthase C-terminal" evidence="10">
    <location>
        <begin position="196"/>
        <end position="322"/>
    </location>
</feature>
<gene>
    <name evidence="11" type="ORF">HNQ88_003670</name>
</gene>
<dbReference type="GO" id="GO:0046872">
    <property type="term" value="F:metal ion binding"/>
    <property type="evidence" value="ECO:0007669"/>
    <property type="project" value="UniProtKB-KW"/>
</dbReference>
<dbReference type="AlphaFoldDB" id="A0AAE4BRW2"/>
<dbReference type="NCBIfam" id="NF004852">
    <property type="entry name" value="PRK06203.1"/>
    <property type="match status" value="1"/>
</dbReference>
<dbReference type="RefSeq" id="WP_309940646.1">
    <property type="nucleotide sequence ID" value="NZ_AP025306.1"/>
</dbReference>
<evidence type="ECO:0000259" key="10">
    <source>
        <dbReference type="Pfam" id="PF24621"/>
    </source>
</evidence>
<evidence type="ECO:0000256" key="2">
    <source>
        <dbReference type="ARBA" id="ARBA00001941"/>
    </source>
</evidence>
<dbReference type="PIRSF" id="PIRSF001455">
    <property type="entry name" value="DHQ_synth"/>
    <property type="match status" value="1"/>
</dbReference>
<evidence type="ECO:0000256" key="3">
    <source>
        <dbReference type="ARBA" id="ARBA00022605"/>
    </source>
</evidence>
<keyword evidence="7 11" id="KW-0456">Lyase</keyword>
<dbReference type="InterPro" id="IPR050071">
    <property type="entry name" value="Dehydroquinate_synthase"/>
</dbReference>
<keyword evidence="5" id="KW-0520">NAD</keyword>
<evidence type="ECO:0000259" key="9">
    <source>
        <dbReference type="Pfam" id="PF01761"/>
    </source>
</evidence>
<evidence type="ECO:0000256" key="4">
    <source>
        <dbReference type="ARBA" id="ARBA00022723"/>
    </source>
</evidence>
<keyword evidence="3" id="KW-0028">Amino-acid biosynthesis</keyword>
<dbReference type="PANTHER" id="PTHR43622:SF7">
    <property type="entry name" value="3-DEHYDROQUINATE SYNTHASE, CHLOROPLASTIC"/>
    <property type="match status" value="1"/>
</dbReference>
<evidence type="ECO:0000256" key="1">
    <source>
        <dbReference type="ARBA" id="ARBA00001911"/>
    </source>
</evidence>